<dbReference type="GO" id="GO:0000155">
    <property type="term" value="F:phosphorelay sensor kinase activity"/>
    <property type="evidence" value="ECO:0007669"/>
    <property type="project" value="InterPro"/>
</dbReference>
<dbReference type="Gene3D" id="3.30.450.20">
    <property type="entry name" value="PAS domain"/>
    <property type="match status" value="2"/>
</dbReference>
<keyword evidence="3 10" id="KW-0597">Phosphoprotein</keyword>
<evidence type="ECO:0000256" key="7">
    <source>
        <dbReference type="ARBA" id="ARBA00058004"/>
    </source>
</evidence>
<evidence type="ECO:0000259" key="14">
    <source>
        <dbReference type="PROSITE" id="PS50112"/>
    </source>
</evidence>
<dbReference type="InterPro" id="IPR036890">
    <property type="entry name" value="HATPase_C_sf"/>
</dbReference>
<keyword evidence="6" id="KW-0843">Virulence</keyword>
<dbReference type="SUPFAM" id="SSF47226">
    <property type="entry name" value="Histidine-containing phosphotransfer domain, HPT domain"/>
    <property type="match status" value="1"/>
</dbReference>
<evidence type="ECO:0000256" key="5">
    <source>
        <dbReference type="ARBA" id="ARBA00023012"/>
    </source>
</evidence>
<dbReference type="PROSITE" id="PS50112">
    <property type="entry name" value="PAS"/>
    <property type="match status" value="1"/>
</dbReference>
<dbReference type="Pfam" id="PF02518">
    <property type="entry name" value="HATPase_c"/>
    <property type="match status" value="1"/>
</dbReference>
<dbReference type="CDD" id="cd17546">
    <property type="entry name" value="REC_hyHK_CKI1_RcsC-like"/>
    <property type="match status" value="1"/>
</dbReference>
<dbReference type="InterPro" id="IPR001638">
    <property type="entry name" value="Solute-binding_3/MltF_N"/>
</dbReference>
<protein>
    <recommendedName>
        <fullName evidence="8">Virulence sensor protein BvgS</fullName>
        <ecNumber evidence="2">2.7.13.3</ecNumber>
    </recommendedName>
</protein>
<evidence type="ECO:0000259" key="15">
    <source>
        <dbReference type="PROSITE" id="PS50894"/>
    </source>
</evidence>
<dbReference type="CDD" id="cd01007">
    <property type="entry name" value="PBP2_BvgS_HisK_like"/>
    <property type="match status" value="2"/>
</dbReference>
<dbReference type="InterPro" id="IPR036097">
    <property type="entry name" value="HisK_dim/P_sf"/>
</dbReference>
<dbReference type="PROSITE" id="PS50109">
    <property type="entry name" value="HIS_KIN"/>
    <property type="match status" value="1"/>
</dbReference>
<dbReference type="SMART" id="SM00448">
    <property type="entry name" value="REC"/>
    <property type="match status" value="1"/>
</dbReference>
<proteinExistence type="predicted"/>
<feature type="compositionally biased region" description="Low complexity" evidence="11">
    <location>
        <begin position="44"/>
        <end position="71"/>
    </location>
</feature>
<dbReference type="Pfam" id="PF08448">
    <property type="entry name" value="PAS_4"/>
    <property type="match status" value="1"/>
</dbReference>
<dbReference type="InterPro" id="IPR001789">
    <property type="entry name" value="Sig_transdc_resp-reg_receiver"/>
</dbReference>
<dbReference type="EC" id="2.7.13.3" evidence="2"/>
<dbReference type="InterPro" id="IPR005467">
    <property type="entry name" value="His_kinase_dom"/>
</dbReference>
<dbReference type="InterPro" id="IPR004358">
    <property type="entry name" value="Sig_transdc_His_kin-like_C"/>
</dbReference>
<evidence type="ECO:0000256" key="6">
    <source>
        <dbReference type="ARBA" id="ARBA00023026"/>
    </source>
</evidence>
<dbReference type="SUPFAM" id="SSF55874">
    <property type="entry name" value="ATPase domain of HSP90 chaperone/DNA topoisomerase II/histidine kinase"/>
    <property type="match status" value="1"/>
</dbReference>
<dbReference type="Gene3D" id="3.30.565.10">
    <property type="entry name" value="Histidine kinase-like ATPase, C-terminal domain"/>
    <property type="match status" value="1"/>
</dbReference>
<dbReference type="PANTHER" id="PTHR45339">
    <property type="entry name" value="HYBRID SIGNAL TRANSDUCTION HISTIDINE KINASE J"/>
    <property type="match status" value="1"/>
</dbReference>
<dbReference type="GO" id="GO:0005886">
    <property type="term" value="C:plasma membrane"/>
    <property type="evidence" value="ECO:0007669"/>
    <property type="project" value="UniProtKB-SubCell"/>
</dbReference>
<dbReference type="InterPro" id="IPR003661">
    <property type="entry name" value="HisK_dim/P_dom"/>
</dbReference>
<gene>
    <name evidence="16" type="ORF">SAMN06265784_10313</name>
</gene>
<comment type="function">
    <text evidence="7">Member of the two-component regulatory system BvgS/BvgA. Phosphorylates BvgA via a four-step phosphorelay in response to environmental signals.</text>
</comment>
<dbReference type="Gene3D" id="3.40.50.2300">
    <property type="match status" value="1"/>
</dbReference>
<evidence type="ECO:0000256" key="2">
    <source>
        <dbReference type="ARBA" id="ARBA00012438"/>
    </source>
</evidence>
<evidence type="ECO:0000259" key="12">
    <source>
        <dbReference type="PROSITE" id="PS50109"/>
    </source>
</evidence>
<feature type="region of interest" description="Disordered" evidence="11">
    <location>
        <begin position="40"/>
        <end position="76"/>
    </location>
</feature>
<dbReference type="FunFam" id="3.30.565.10:FF:000010">
    <property type="entry name" value="Sensor histidine kinase RcsC"/>
    <property type="match status" value="1"/>
</dbReference>
<feature type="domain" description="Histidine kinase" evidence="12">
    <location>
        <begin position="878"/>
        <end position="1103"/>
    </location>
</feature>
<dbReference type="PROSITE" id="PS50894">
    <property type="entry name" value="HPT"/>
    <property type="match status" value="1"/>
</dbReference>
<dbReference type="InterPro" id="IPR008207">
    <property type="entry name" value="Sig_transdc_His_kin_Hpt_dom"/>
</dbReference>
<dbReference type="PRINTS" id="PR00344">
    <property type="entry name" value="BCTRLSENSOR"/>
</dbReference>
<dbReference type="PROSITE" id="PS50110">
    <property type="entry name" value="RESPONSE_REGULATORY"/>
    <property type="match status" value="1"/>
</dbReference>
<dbReference type="STRING" id="1515439.SAMN06265784_10313"/>
<dbReference type="InterPro" id="IPR003594">
    <property type="entry name" value="HATPase_dom"/>
</dbReference>
<dbReference type="Gene3D" id="1.10.287.130">
    <property type="match status" value="1"/>
</dbReference>
<evidence type="ECO:0000259" key="13">
    <source>
        <dbReference type="PROSITE" id="PS50110"/>
    </source>
</evidence>
<keyword evidence="17" id="KW-1185">Reference proteome</keyword>
<dbReference type="Pfam" id="PF00512">
    <property type="entry name" value="HisKA"/>
    <property type="match status" value="1"/>
</dbReference>
<keyword evidence="5" id="KW-0902">Two-component regulatory system</keyword>
<evidence type="ECO:0000256" key="1">
    <source>
        <dbReference type="ARBA" id="ARBA00000085"/>
    </source>
</evidence>
<feature type="modified residue" description="4-aspartylphosphate" evidence="10">
    <location>
        <position position="1308"/>
    </location>
</feature>
<reference evidence="17" key="1">
    <citation type="submission" date="2017-04" db="EMBL/GenBank/DDBJ databases">
        <authorList>
            <person name="Varghese N."/>
            <person name="Submissions S."/>
        </authorList>
    </citation>
    <scope>NUCLEOTIDE SEQUENCE [LARGE SCALE GENOMIC DNA]</scope>
    <source>
        <strain evidence="17">LMG 29540</strain>
    </source>
</reference>
<dbReference type="InterPro" id="IPR011006">
    <property type="entry name" value="CheY-like_superfamily"/>
</dbReference>
<evidence type="ECO:0000256" key="3">
    <source>
        <dbReference type="ARBA" id="ARBA00022553"/>
    </source>
</evidence>
<dbReference type="SUPFAM" id="SSF55785">
    <property type="entry name" value="PYP-like sensor domain (PAS domain)"/>
    <property type="match status" value="1"/>
</dbReference>
<evidence type="ECO:0000256" key="4">
    <source>
        <dbReference type="ARBA" id="ARBA00022729"/>
    </source>
</evidence>
<evidence type="ECO:0000256" key="11">
    <source>
        <dbReference type="SAM" id="MobiDB-lite"/>
    </source>
</evidence>
<dbReference type="InterPro" id="IPR035965">
    <property type="entry name" value="PAS-like_dom_sf"/>
</dbReference>
<dbReference type="InterPro" id="IPR036641">
    <property type="entry name" value="HPT_dom_sf"/>
</dbReference>
<keyword evidence="4" id="KW-0732">Signal</keyword>
<evidence type="ECO:0000256" key="8">
    <source>
        <dbReference type="ARBA" id="ARBA00070152"/>
    </source>
</evidence>
<dbReference type="EMBL" id="FXAT01000003">
    <property type="protein sequence ID" value="SMG31395.1"/>
    <property type="molecule type" value="Genomic_DNA"/>
</dbReference>
<dbReference type="CDD" id="cd16922">
    <property type="entry name" value="HATPase_EvgS-ArcB-TorS-like"/>
    <property type="match status" value="1"/>
</dbReference>
<evidence type="ECO:0000256" key="10">
    <source>
        <dbReference type="PROSITE-ProRule" id="PRU00169"/>
    </source>
</evidence>
<dbReference type="SMART" id="SM00062">
    <property type="entry name" value="PBPb"/>
    <property type="match status" value="2"/>
</dbReference>
<comment type="catalytic activity">
    <reaction evidence="1">
        <text>ATP + protein L-histidine = ADP + protein N-phospho-L-histidine.</text>
        <dbReference type="EC" id="2.7.13.3"/>
    </reaction>
</comment>
<dbReference type="SUPFAM" id="SSF53850">
    <property type="entry name" value="Periplasmic binding protein-like II"/>
    <property type="match status" value="2"/>
</dbReference>
<dbReference type="SUPFAM" id="SSF52172">
    <property type="entry name" value="CheY-like"/>
    <property type="match status" value="1"/>
</dbReference>
<evidence type="ECO:0000313" key="17">
    <source>
        <dbReference type="Proteomes" id="UP000193228"/>
    </source>
</evidence>
<dbReference type="NCBIfam" id="TIGR00229">
    <property type="entry name" value="sensory_box"/>
    <property type="match status" value="1"/>
</dbReference>
<dbReference type="SUPFAM" id="SSF47384">
    <property type="entry name" value="Homodimeric domain of signal transducing histidine kinase"/>
    <property type="match status" value="1"/>
</dbReference>
<dbReference type="GO" id="GO:0005524">
    <property type="term" value="F:ATP binding"/>
    <property type="evidence" value="ECO:0007669"/>
    <property type="project" value="UniProtKB-KW"/>
</dbReference>
<dbReference type="SMART" id="SM00388">
    <property type="entry name" value="HisKA"/>
    <property type="match status" value="1"/>
</dbReference>
<sequence length="1523" mass="164010">MAAMLGLRRSPRHLLASCLAVAVLAAAGFATGMVGTSRGASQVSHAPRASALPAARSTASSTASSTTHSATYPPTHLADTPAKLTVGVLAEGWPPFDVLQGERLTGVSGDLLRALVGPNVVIEARTFPDMAQLLAAACAGNVDLVMSVARTPERERCLSFTAPYFRSFASAVVRRDDDRHTSPAGLFGARIAIERGFARERSLREGFPRAAIIPFATTREALAAVLHGDADIYFGFTPVVQFELATGEFRGLRVAFEQGGKALDLRFGLPLDRIALRDHLNRALASMNPVEAAAIRARWLSGNFSAAPASAAPGFTLTPQEKSWLRSLPPLQVGFDSDWPPFSYVDDEGHSVGLSADYLAYLSSTLGVVFKRASMTGWPATVAAFQRGDLAILATASSHGPLLEGTGHSRVYESDPMVIVGRSGAPPACSFGDFASCRTVIAPHVGGSALLALAAVPADHIVVAASLGDALRRVASGEADILVGNAAAINAQLQQHYAGLLTVLGTLGESDSLYFAVRQDLNPLVKLIDRALQAMPATEKQRIRQKWMSPVASSERVWSVTAMRLLPVLIGIGVVLLVTLRAYLLLQREVRLRKQTERELALQLNFQETMMKTVPYPLVAKDLDGRYIAINEAYEKACGMSREAVLGHTTAEVGTWGEANSRMLDDMTREILRGEGIAKVELQFEGSAGETRHGLFWTSVCNGNDGQPVCVLGTMVDITDIRRAEMLARETERRLFDVTRSLPAVVFQLRRTPAGAYSFPYIGGDTGHLLGDGGVSPGQHSWVDFERVSEQDRPLVLAELEHSARCETPVHTEFRLRSGGQLKWMRAELVPRREADGSVVWSGYWVDASVEHARSEELARARDLAEAAARAKDNFFAMMSHEIRTPMNGVLGLVEVLESTPLSTDQGEMLGMIHESAGALLQILDDLLDYSKIEAGRLALEAEPIDLRELVDNAVGLLAGRAHEKGLKVRVEIAADVAATLRGDSVRLRQILFNLLGNAIKFTPKGEVGVSVSVLARGGASRKLAQTLEMSVHDTGIGIASDVQVSLFEPFVQAESSTTRRFGGTGLGLTICRKLIELMNGTLTLRSEPGCGTNMIVRLTLPVVAQRYSVNGLRGKRCVVIVSDPRIGRALAHFGKALGLELRSIAPEAPQARKRAALAGADLLFVGEDLVLPVDPGARARIITLTEKSKPTGYRILDDTVRVSINPISWRGLGVACAAATTGLAAMAPRAADVPGGPHTTEGVATPPDRERAIASGRLILVAEDHPVNQELIRHQLALLGFACDVANDGVEALAALEHTNYGCLLTDCHMPNLNGYELTRCIREAEMRRGGAHRLPILGITANTAPDDLGLCREAGMDDSLVKPTRLATLRDYLSRWFGTDSAWQAAPAETIAKPHIEGVSVQQGGAEPFIPVDLGQMAQLWGSESTVKALLDSFVSSMRDDMKSLTSLLDGAEIVRVREWLHRVWGAASVLQYPPLLHALDEYRRDIAVKTPERLRNDGLVLIRECEAMMDGIEQQAALLA</sequence>
<accession>A0A1X7JUM1</accession>
<dbReference type="SMART" id="SM00387">
    <property type="entry name" value="HATPase_c"/>
    <property type="match status" value="1"/>
</dbReference>
<dbReference type="InterPro" id="IPR000014">
    <property type="entry name" value="PAS"/>
</dbReference>
<organism evidence="16 17">
    <name type="scientific">Paraburkholderia susongensis</name>
    <dbReference type="NCBI Taxonomy" id="1515439"/>
    <lineage>
        <taxon>Bacteria</taxon>
        <taxon>Pseudomonadati</taxon>
        <taxon>Pseudomonadota</taxon>
        <taxon>Betaproteobacteria</taxon>
        <taxon>Burkholderiales</taxon>
        <taxon>Burkholderiaceae</taxon>
        <taxon>Paraburkholderia</taxon>
    </lineage>
</organism>
<dbReference type="Gene3D" id="3.40.190.10">
    <property type="entry name" value="Periplasmic binding protein-like II"/>
    <property type="match status" value="4"/>
</dbReference>
<dbReference type="InterPro" id="IPR013656">
    <property type="entry name" value="PAS_4"/>
</dbReference>
<dbReference type="CDD" id="cd00082">
    <property type="entry name" value="HisKA"/>
    <property type="match status" value="1"/>
</dbReference>
<dbReference type="CDD" id="cd00130">
    <property type="entry name" value="PAS"/>
    <property type="match status" value="1"/>
</dbReference>
<name>A0A1X7JUM1_9BURK</name>
<evidence type="ECO:0000313" key="16">
    <source>
        <dbReference type="EMBL" id="SMG31395.1"/>
    </source>
</evidence>
<dbReference type="Pfam" id="PF00497">
    <property type="entry name" value="SBP_bac_3"/>
    <property type="match status" value="2"/>
</dbReference>
<feature type="modified residue" description="Phosphohistidine" evidence="9">
    <location>
        <position position="1464"/>
    </location>
</feature>
<dbReference type="PANTHER" id="PTHR45339:SF5">
    <property type="entry name" value="HISTIDINE KINASE"/>
    <property type="match status" value="1"/>
</dbReference>
<feature type="domain" description="PAS" evidence="14">
    <location>
        <begin position="603"/>
        <end position="675"/>
    </location>
</feature>
<evidence type="ECO:0000256" key="9">
    <source>
        <dbReference type="PROSITE-ProRule" id="PRU00110"/>
    </source>
</evidence>
<feature type="domain" description="Response regulatory" evidence="13">
    <location>
        <begin position="1259"/>
        <end position="1379"/>
    </location>
</feature>
<dbReference type="Proteomes" id="UP000193228">
    <property type="component" value="Unassembled WGS sequence"/>
</dbReference>
<dbReference type="Pfam" id="PF00072">
    <property type="entry name" value="Response_reg"/>
    <property type="match status" value="1"/>
</dbReference>
<feature type="domain" description="HPt" evidence="15">
    <location>
        <begin position="1425"/>
        <end position="1523"/>
    </location>
</feature>